<feature type="transmembrane region" description="Helical" evidence="8">
    <location>
        <begin position="220"/>
        <end position="238"/>
    </location>
</feature>
<accession>A0A383U2S6</accession>
<evidence type="ECO:0000256" key="5">
    <source>
        <dbReference type="ARBA" id="ARBA00022692"/>
    </source>
</evidence>
<feature type="transmembrane region" description="Helical" evidence="8">
    <location>
        <begin position="91"/>
        <end position="110"/>
    </location>
</feature>
<feature type="transmembrane region" description="Helical" evidence="8">
    <location>
        <begin position="149"/>
        <end position="167"/>
    </location>
</feature>
<dbReference type="EMBL" id="UNSC01000008">
    <property type="protein sequence ID" value="SZD74194.1"/>
    <property type="molecule type" value="Genomic_DNA"/>
</dbReference>
<feature type="transmembrane region" description="Helical" evidence="8">
    <location>
        <begin position="276"/>
        <end position="296"/>
    </location>
</feature>
<proteinExistence type="inferred from homology"/>
<dbReference type="InterPro" id="IPR000537">
    <property type="entry name" value="UbiA_prenyltransferase"/>
</dbReference>
<evidence type="ECO:0000256" key="7">
    <source>
        <dbReference type="ARBA" id="ARBA00023136"/>
    </source>
</evidence>
<evidence type="ECO:0000256" key="2">
    <source>
        <dbReference type="ARBA" id="ARBA00022428"/>
    </source>
</evidence>
<name>A0A383U2S6_9FLAO</name>
<dbReference type="EC" id="2.5.1.74" evidence="8 9"/>
<dbReference type="GO" id="GO:0046428">
    <property type="term" value="F:1,4-dihydroxy-2-naphthoate polyprenyltransferase activity"/>
    <property type="evidence" value="ECO:0007669"/>
    <property type="project" value="UniProtKB-UniRule"/>
</dbReference>
<feature type="transmembrane region" description="Helical" evidence="8">
    <location>
        <begin position="173"/>
        <end position="192"/>
    </location>
</feature>
<evidence type="ECO:0000256" key="6">
    <source>
        <dbReference type="ARBA" id="ARBA00022989"/>
    </source>
</evidence>
<evidence type="ECO:0000256" key="4">
    <source>
        <dbReference type="ARBA" id="ARBA00022679"/>
    </source>
</evidence>
<evidence type="ECO:0000256" key="1">
    <source>
        <dbReference type="ARBA" id="ARBA00004141"/>
    </source>
</evidence>
<dbReference type="PIRSF" id="PIRSF005355">
    <property type="entry name" value="UBIAD1"/>
    <property type="match status" value="1"/>
</dbReference>
<dbReference type="OrthoDB" id="9767568at2"/>
<dbReference type="NCBIfam" id="TIGR00751">
    <property type="entry name" value="menA"/>
    <property type="match status" value="1"/>
</dbReference>
<feature type="transmembrane region" description="Helical" evidence="8">
    <location>
        <begin position="35"/>
        <end position="55"/>
    </location>
</feature>
<comment type="similarity">
    <text evidence="8">Belongs to the MenA family. Type 1 subfamily.</text>
</comment>
<keyword evidence="5 8" id="KW-0812">Transmembrane</keyword>
<evidence type="ECO:0000256" key="9">
    <source>
        <dbReference type="NCBIfam" id="TIGR00751"/>
    </source>
</evidence>
<dbReference type="CDD" id="cd13962">
    <property type="entry name" value="PT_UbiA_UBIAD1"/>
    <property type="match status" value="1"/>
</dbReference>
<comment type="pathway">
    <text evidence="8">Quinol/quinone metabolism; menaquinone biosynthesis; menaquinol from 1,4-dihydroxy-2-naphthoate: step 1/2.</text>
</comment>
<gene>
    <name evidence="8 10" type="primary">menA</name>
    <name evidence="10" type="ORF">SAMEA104719789_01652</name>
</gene>
<sequence length="297" mass="32931">MKHWIYAARLRTLPLSLSGIILGGLIAAADGFFDVLVFCLALFTTLCLQILSNFANDYGDGIKGTDAHRTGEARMVSSGLISPQQMKKATILFSFLSFFSAFILLVIAFLPQHWDLFLGFIGLAVLAVLAAIFYTVGKSAYGYRGLGDLFVFLFFGLVAVVGTHTLFAKEIHASIFLPATAIGLLSTAVLNLNNMRDAQQDKIANKITIPLMLGHKNIKIYHFILLFLPFILGLIFLEKRPENSLKYLFLLLVIPTYFLFLKVSKNKNPNKLDKELIFTSLLTLSFALLFGFGLLFG</sequence>
<dbReference type="AlphaFoldDB" id="A0A383U2S6"/>
<dbReference type="InterPro" id="IPR026046">
    <property type="entry name" value="UBIAD1"/>
</dbReference>
<dbReference type="UniPathway" id="UPA00079">
    <property type="reaction ID" value="UER00168"/>
</dbReference>
<feature type="transmembrane region" description="Helical" evidence="8">
    <location>
        <begin position="116"/>
        <end position="137"/>
    </location>
</feature>
<dbReference type="GO" id="GO:0042371">
    <property type="term" value="P:vitamin K biosynthetic process"/>
    <property type="evidence" value="ECO:0007669"/>
    <property type="project" value="TreeGrafter"/>
</dbReference>
<organism evidence="10 11">
    <name type="scientific">Candidatus Ornithobacterium hominis</name>
    <dbReference type="NCBI Taxonomy" id="2497989"/>
    <lineage>
        <taxon>Bacteria</taxon>
        <taxon>Pseudomonadati</taxon>
        <taxon>Bacteroidota</taxon>
        <taxon>Flavobacteriia</taxon>
        <taxon>Flavobacteriales</taxon>
        <taxon>Weeksellaceae</taxon>
        <taxon>Ornithobacterium</taxon>
    </lineage>
</organism>
<dbReference type="Gene3D" id="1.10.357.140">
    <property type="entry name" value="UbiA prenyltransferase"/>
    <property type="match status" value="1"/>
</dbReference>
<dbReference type="GO" id="GO:0005886">
    <property type="term" value="C:plasma membrane"/>
    <property type="evidence" value="ECO:0007669"/>
    <property type="project" value="UniProtKB-SubCell"/>
</dbReference>
<dbReference type="HAMAP" id="MF_01937">
    <property type="entry name" value="MenA_1"/>
    <property type="match status" value="1"/>
</dbReference>
<keyword evidence="7 8" id="KW-0472">Membrane</keyword>
<dbReference type="InterPro" id="IPR044878">
    <property type="entry name" value="UbiA_sf"/>
</dbReference>
<keyword evidence="4 8" id="KW-0808">Transferase</keyword>
<reference evidence="10 11" key="1">
    <citation type="submission" date="2018-09" db="EMBL/GenBank/DDBJ databases">
        <authorList>
            <consortium name="Pathogen Informatics"/>
        </authorList>
    </citation>
    <scope>NUCLEOTIDE SEQUENCE [LARGE SCALE GENOMIC DNA]</scope>
    <source>
        <strain evidence="10 11">OH-22767</strain>
    </source>
</reference>
<keyword evidence="11" id="KW-1185">Reference proteome</keyword>
<protein>
    <recommendedName>
        <fullName evidence="8 9">1,4-dihydroxy-2-naphthoate octaprenyltransferase</fullName>
        <shortName evidence="8">DHNA-octaprenyltransferase</shortName>
        <ecNumber evidence="8 9">2.5.1.74</ecNumber>
    </recommendedName>
</protein>
<comment type="subcellular location">
    <subcellularLocation>
        <location evidence="8">Cell membrane</location>
        <topology evidence="8">Multi-pass membrane protein</topology>
    </subcellularLocation>
    <subcellularLocation>
        <location evidence="1">Membrane</location>
        <topology evidence="1">Multi-pass membrane protein</topology>
    </subcellularLocation>
</comment>
<feature type="transmembrane region" description="Helical" evidence="8">
    <location>
        <begin position="12"/>
        <end position="29"/>
    </location>
</feature>
<comment type="function">
    <text evidence="8">Conversion of 1,4-dihydroxy-2-naphthoate (DHNA) to demethylmenaquinone (DMK).</text>
</comment>
<dbReference type="PANTHER" id="PTHR13929:SF0">
    <property type="entry name" value="UBIA PRENYLTRANSFERASE DOMAIN-CONTAINING PROTEIN 1"/>
    <property type="match status" value="1"/>
</dbReference>
<keyword evidence="3 8" id="KW-1003">Cell membrane</keyword>
<keyword evidence="6 8" id="KW-1133">Transmembrane helix</keyword>
<keyword evidence="2 8" id="KW-0474">Menaquinone biosynthesis</keyword>
<evidence type="ECO:0000313" key="10">
    <source>
        <dbReference type="EMBL" id="SZD74194.1"/>
    </source>
</evidence>
<dbReference type="Proteomes" id="UP000262142">
    <property type="component" value="Unassembled WGS sequence"/>
</dbReference>
<feature type="transmembrane region" description="Helical" evidence="8">
    <location>
        <begin position="244"/>
        <end position="264"/>
    </location>
</feature>
<dbReference type="RefSeq" id="WP_119059801.1">
    <property type="nucleotide sequence ID" value="NZ_UNSC01000008.1"/>
</dbReference>
<evidence type="ECO:0000256" key="8">
    <source>
        <dbReference type="HAMAP-Rule" id="MF_01937"/>
    </source>
</evidence>
<evidence type="ECO:0000313" key="11">
    <source>
        <dbReference type="Proteomes" id="UP000262142"/>
    </source>
</evidence>
<dbReference type="PANTHER" id="PTHR13929">
    <property type="entry name" value="1,4-DIHYDROXY-2-NAPHTHOATE OCTAPRENYLTRANSFERASE"/>
    <property type="match status" value="1"/>
</dbReference>
<comment type="catalytic activity">
    <reaction evidence="8">
        <text>an all-trans-polyprenyl diphosphate + 1,4-dihydroxy-2-naphthoate + H(+) = a 2-demethylmenaquinol + CO2 + diphosphate</text>
        <dbReference type="Rhea" id="RHEA:26478"/>
        <dbReference type="Rhea" id="RHEA-COMP:9563"/>
        <dbReference type="Rhea" id="RHEA-COMP:9564"/>
        <dbReference type="ChEBI" id="CHEBI:11173"/>
        <dbReference type="ChEBI" id="CHEBI:15378"/>
        <dbReference type="ChEBI" id="CHEBI:16526"/>
        <dbReference type="ChEBI" id="CHEBI:33019"/>
        <dbReference type="ChEBI" id="CHEBI:55437"/>
        <dbReference type="ChEBI" id="CHEBI:58914"/>
        <dbReference type="EC" id="2.5.1.74"/>
    </reaction>
</comment>
<evidence type="ECO:0000256" key="3">
    <source>
        <dbReference type="ARBA" id="ARBA00022475"/>
    </source>
</evidence>
<dbReference type="InterPro" id="IPR004657">
    <property type="entry name" value="MenA"/>
</dbReference>
<dbReference type="GO" id="GO:0009234">
    <property type="term" value="P:menaquinone biosynthetic process"/>
    <property type="evidence" value="ECO:0007669"/>
    <property type="project" value="UniProtKB-UniRule"/>
</dbReference>
<dbReference type="Pfam" id="PF01040">
    <property type="entry name" value="UbiA"/>
    <property type="match status" value="1"/>
</dbReference>